<evidence type="ECO:0000313" key="1">
    <source>
        <dbReference type="EMBL" id="SHG73707.1"/>
    </source>
</evidence>
<accession>A0A1M5M8V5</accession>
<reference evidence="1 2" key="1">
    <citation type="submission" date="2016-11" db="EMBL/GenBank/DDBJ databases">
        <authorList>
            <person name="Jaros S."/>
            <person name="Januszkiewicz K."/>
            <person name="Wedrychowicz H."/>
        </authorList>
    </citation>
    <scope>NUCLEOTIDE SEQUENCE [LARGE SCALE GENOMIC DNA]</scope>
    <source>
        <strain evidence="1 2">DSM 44523</strain>
    </source>
</reference>
<dbReference type="Proteomes" id="UP000184501">
    <property type="component" value="Unassembled WGS sequence"/>
</dbReference>
<organism evidence="1 2">
    <name type="scientific">Streptoalloteichus hindustanus</name>
    <dbReference type="NCBI Taxonomy" id="2017"/>
    <lineage>
        <taxon>Bacteria</taxon>
        <taxon>Bacillati</taxon>
        <taxon>Actinomycetota</taxon>
        <taxon>Actinomycetes</taxon>
        <taxon>Pseudonocardiales</taxon>
        <taxon>Pseudonocardiaceae</taxon>
        <taxon>Streptoalloteichus</taxon>
    </lineage>
</organism>
<keyword evidence="2" id="KW-1185">Reference proteome</keyword>
<dbReference type="RefSeq" id="WP_073489065.1">
    <property type="nucleotide sequence ID" value="NZ_FQVN01000013.1"/>
</dbReference>
<protein>
    <submittedName>
        <fullName evidence="1">Uncharacterized protein</fullName>
    </submittedName>
</protein>
<gene>
    <name evidence="1" type="ORF">SAMN05444320_11334</name>
</gene>
<evidence type="ECO:0000313" key="2">
    <source>
        <dbReference type="Proteomes" id="UP000184501"/>
    </source>
</evidence>
<dbReference type="AlphaFoldDB" id="A0A1M5M8V5"/>
<sequence length="147" mass="15462">MPPTTSTSAQALLELVCACGNTQPCPVPRVRVALGEDWLPALAELVASAHAARWHVTDDLTTASCPPCLRTARCLTWQPQVGHLVVVHRFGPAVPALNTGAGCRLVRICQECGWRHYDPPPPAATATIVGAVRLTAADASPMNGAPQ</sequence>
<dbReference type="EMBL" id="FQVN01000013">
    <property type="protein sequence ID" value="SHG73707.1"/>
    <property type="molecule type" value="Genomic_DNA"/>
</dbReference>
<dbReference type="STRING" id="2017.SAMN05444320_11334"/>
<proteinExistence type="predicted"/>
<name>A0A1M5M8V5_STRHI</name>